<dbReference type="Proteomes" id="UP000598174">
    <property type="component" value="Unassembled WGS sequence"/>
</dbReference>
<keyword evidence="3" id="KW-1185">Reference proteome</keyword>
<accession>A0A919ME01</accession>
<dbReference type="AlphaFoldDB" id="A0A919ME01"/>
<protein>
    <submittedName>
        <fullName evidence="2">Uncharacterized protein</fullName>
    </submittedName>
</protein>
<evidence type="ECO:0000313" key="2">
    <source>
        <dbReference type="EMBL" id="GIE11119.1"/>
    </source>
</evidence>
<proteinExistence type="predicted"/>
<feature type="region of interest" description="Disordered" evidence="1">
    <location>
        <begin position="1"/>
        <end position="25"/>
    </location>
</feature>
<comment type="caution">
    <text evidence="2">The sequence shown here is derived from an EMBL/GenBank/DDBJ whole genome shotgun (WGS) entry which is preliminary data.</text>
</comment>
<organism evidence="2 3">
    <name type="scientific">Paractinoplanes ferrugineus</name>
    <dbReference type="NCBI Taxonomy" id="113564"/>
    <lineage>
        <taxon>Bacteria</taxon>
        <taxon>Bacillati</taxon>
        <taxon>Actinomycetota</taxon>
        <taxon>Actinomycetes</taxon>
        <taxon>Micromonosporales</taxon>
        <taxon>Micromonosporaceae</taxon>
        <taxon>Paractinoplanes</taxon>
    </lineage>
</organism>
<reference evidence="2" key="1">
    <citation type="submission" date="2021-01" db="EMBL/GenBank/DDBJ databases">
        <title>Whole genome shotgun sequence of Actinoplanes ferrugineus NBRC 15555.</title>
        <authorList>
            <person name="Komaki H."/>
            <person name="Tamura T."/>
        </authorList>
    </citation>
    <scope>NUCLEOTIDE SEQUENCE</scope>
    <source>
        <strain evidence="2">NBRC 15555</strain>
    </source>
</reference>
<evidence type="ECO:0000256" key="1">
    <source>
        <dbReference type="SAM" id="MobiDB-lite"/>
    </source>
</evidence>
<dbReference type="EMBL" id="BOMM01000022">
    <property type="protein sequence ID" value="GIE11119.1"/>
    <property type="molecule type" value="Genomic_DNA"/>
</dbReference>
<name>A0A919ME01_9ACTN</name>
<gene>
    <name evidence="2" type="ORF">Afe05nite_29590</name>
</gene>
<evidence type="ECO:0000313" key="3">
    <source>
        <dbReference type="Proteomes" id="UP000598174"/>
    </source>
</evidence>
<sequence length="89" mass="9683">MAKRITQACRTGREEAQRTAAASAAASPRVSATNIVAMPVMGRLPGTRCDRRYLRGEMMPESDAHCQGPLDRFHRCRSVLPAAVWAAVS</sequence>